<comment type="similarity">
    <text evidence="2">Belongs to the histone deacetylase family. HD type 2 subfamily.</text>
</comment>
<keyword evidence="5" id="KW-0378">Hydrolase</keyword>
<dbReference type="InterPro" id="IPR037138">
    <property type="entry name" value="His_deacetylse_dom_sf"/>
</dbReference>
<evidence type="ECO:0000256" key="6">
    <source>
        <dbReference type="ARBA" id="ARBA00022853"/>
    </source>
</evidence>
<feature type="domain" description="Histone deacetylase" evidence="11">
    <location>
        <begin position="163"/>
        <end position="435"/>
    </location>
</feature>
<keyword evidence="7" id="KW-0805">Transcription regulation</keyword>
<keyword evidence="4" id="KW-0678">Repressor</keyword>
<evidence type="ECO:0000256" key="4">
    <source>
        <dbReference type="ARBA" id="ARBA00022491"/>
    </source>
</evidence>
<comment type="subcellular location">
    <subcellularLocation>
        <location evidence="1">Nucleus</location>
    </subcellularLocation>
</comment>
<evidence type="ECO:0000313" key="12">
    <source>
        <dbReference type="EMBL" id="KAK3238850.1"/>
    </source>
</evidence>
<dbReference type="GO" id="GO:0000118">
    <property type="term" value="C:histone deacetylase complex"/>
    <property type="evidence" value="ECO:0007669"/>
    <property type="project" value="TreeGrafter"/>
</dbReference>
<evidence type="ECO:0000256" key="9">
    <source>
        <dbReference type="ARBA" id="ARBA00023242"/>
    </source>
</evidence>
<dbReference type="GO" id="GO:0141221">
    <property type="term" value="F:histone deacetylase activity, hydrolytic mechanism"/>
    <property type="evidence" value="ECO:0007669"/>
    <property type="project" value="UniProtKB-EC"/>
</dbReference>
<dbReference type="GO" id="GO:0040029">
    <property type="term" value="P:epigenetic regulation of gene expression"/>
    <property type="evidence" value="ECO:0007669"/>
    <property type="project" value="TreeGrafter"/>
</dbReference>
<evidence type="ECO:0000256" key="8">
    <source>
        <dbReference type="ARBA" id="ARBA00023163"/>
    </source>
</evidence>
<dbReference type="Pfam" id="PF00850">
    <property type="entry name" value="Hist_deacetyl"/>
    <property type="match status" value="1"/>
</dbReference>
<keyword evidence="9" id="KW-0539">Nucleus</keyword>
<gene>
    <name evidence="12" type="ORF">CYMTET_51175</name>
</gene>
<keyword evidence="13" id="KW-1185">Reference proteome</keyword>
<evidence type="ECO:0000256" key="7">
    <source>
        <dbReference type="ARBA" id="ARBA00023015"/>
    </source>
</evidence>
<dbReference type="Gene3D" id="3.40.800.20">
    <property type="entry name" value="Histone deacetylase domain"/>
    <property type="match status" value="2"/>
</dbReference>
<feature type="chain" id="PRO_5041924475" description="histone deacetylase" evidence="10">
    <location>
        <begin position="29"/>
        <end position="476"/>
    </location>
</feature>
<dbReference type="EC" id="3.5.1.98" evidence="3"/>
<evidence type="ECO:0000256" key="3">
    <source>
        <dbReference type="ARBA" id="ARBA00012111"/>
    </source>
</evidence>
<organism evidence="12 13">
    <name type="scientific">Cymbomonas tetramitiformis</name>
    <dbReference type="NCBI Taxonomy" id="36881"/>
    <lineage>
        <taxon>Eukaryota</taxon>
        <taxon>Viridiplantae</taxon>
        <taxon>Chlorophyta</taxon>
        <taxon>Pyramimonadophyceae</taxon>
        <taxon>Pyramimonadales</taxon>
        <taxon>Pyramimonadaceae</taxon>
        <taxon>Cymbomonas</taxon>
    </lineage>
</organism>
<dbReference type="InterPro" id="IPR023696">
    <property type="entry name" value="Ureohydrolase_dom_sf"/>
</dbReference>
<dbReference type="InterPro" id="IPR023801">
    <property type="entry name" value="His_deacetylse_dom"/>
</dbReference>
<evidence type="ECO:0000313" key="13">
    <source>
        <dbReference type="Proteomes" id="UP001190700"/>
    </source>
</evidence>
<evidence type="ECO:0000256" key="10">
    <source>
        <dbReference type="SAM" id="SignalP"/>
    </source>
</evidence>
<evidence type="ECO:0000256" key="2">
    <source>
        <dbReference type="ARBA" id="ARBA00007738"/>
    </source>
</evidence>
<keyword evidence="10" id="KW-0732">Signal</keyword>
<feature type="signal peptide" evidence="10">
    <location>
        <begin position="1"/>
        <end position="28"/>
    </location>
</feature>
<dbReference type="PANTHER" id="PTHR10625:SF5">
    <property type="entry name" value="HISTONE DEACETYLASE"/>
    <property type="match status" value="1"/>
</dbReference>
<reference evidence="12 13" key="1">
    <citation type="journal article" date="2015" name="Genome Biol. Evol.">
        <title>Comparative Genomics of a Bacterivorous Green Alga Reveals Evolutionary Causalities and Consequences of Phago-Mixotrophic Mode of Nutrition.</title>
        <authorList>
            <person name="Burns J.A."/>
            <person name="Paasch A."/>
            <person name="Narechania A."/>
            <person name="Kim E."/>
        </authorList>
    </citation>
    <scope>NUCLEOTIDE SEQUENCE [LARGE SCALE GENOMIC DNA]</scope>
    <source>
        <strain evidence="12 13">PLY_AMNH</strain>
    </source>
</reference>
<keyword evidence="8" id="KW-0804">Transcription</keyword>
<proteinExistence type="inferred from homology"/>
<dbReference type="PANTHER" id="PTHR10625">
    <property type="entry name" value="HISTONE DEACETYLASE HDAC1-RELATED"/>
    <property type="match status" value="1"/>
</dbReference>
<dbReference type="SUPFAM" id="SSF52768">
    <property type="entry name" value="Arginase/deacetylase"/>
    <property type="match status" value="1"/>
</dbReference>
<comment type="caution">
    <text evidence="12">The sequence shown here is derived from an EMBL/GenBank/DDBJ whole genome shotgun (WGS) entry which is preliminary data.</text>
</comment>
<evidence type="ECO:0000256" key="5">
    <source>
        <dbReference type="ARBA" id="ARBA00022801"/>
    </source>
</evidence>
<name>A0AAE0BN65_9CHLO</name>
<keyword evidence="6" id="KW-0156">Chromatin regulator</keyword>
<accession>A0AAE0BN65</accession>
<dbReference type="EMBL" id="LGRX02034090">
    <property type="protein sequence ID" value="KAK3238850.1"/>
    <property type="molecule type" value="Genomic_DNA"/>
</dbReference>
<dbReference type="AlphaFoldDB" id="A0AAE0BN65"/>
<dbReference type="Proteomes" id="UP001190700">
    <property type="component" value="Unassembled WGS sequence"/>
</dbReference>
<protein>
    <recommendedName>
        <fullName evidence="3">histone deacetylase</fullName>
        <ecNumber evidence="3">3.5.1.98</ecNumber>
    </recommendedName>
</protein>
<evidence type="ECO:0000259" key="11">
    <source>
        <dbReference type="Pfam" id="PF00850"/>
    </source>
</evidence>
<evidence type="ECO:0000256" key="1">
    <source>
        <dbReference type="ARBA" id="ARBA00004123"/>
    </source>
</evidence>
<sequence>MSFSVHCSAALLCCSSALLCFLLSLLKAFSTLQSSAWVSVQKRIVAAQTKTIPQPVQKLQRLPFCRGSWSQERVHVKKKRFCLMASSADAATTLFVVSELAHNRMLAWPGGGAANMEVPARLVSARNAIHMLPPAVVREVDDVLNLSSREQDDPPPWWSTLETDLSRAHTHGFVEDVRTQFFAEDPEMMASLTAVTSVLAISDQVVSPSTLGHAGGFTSGLALVRPAGHHSTPDRRAPLCVINSVMVAALREAHSKGKVVGVLDVDVHFATGSQKIALRWNEQQEAGEGRVIVADVYGAMGPPARFVEKVQLYYAEVQRQGLDAASLRAEMDAEFASAKPHEREVIDMICDSHLLFPYGVEELNDDALLEATTHSVEHFVKHGVETIFISLGLDAAAGDREGAQVHPEGFKKMAQVLRKSGLKLIFALEGGYHVGDLDGGDIKSSGEGVEELDVNRFLGTGNFGRCLHAVASILAE</sequence>